<dbReference type="Proteomes" id="UP000000844">
    <property type="component" value="Chromosome"/>
</dbReference>
<reference evidence="2 3" key="1">
    <citation type="journal article" date="2009" name="Stand. Genomic Sci.">
        <title>Complete genome sequence of Stackebrandtia nassauensis type strain (LLR-40K-21).</title>
        <authorList>
            <person name="Munk C."/>
            <person name="Lapidus A."/>
            <person name="Copeland A."/>
            <person name="Jando M."/>
            <person name="Mayilraj S."/>
            <person name="Glavina Del Rio T."/>
            <person name="Nolan M."/>
            <person name="Chen F."/>
            <person name="Lucas S."/>
            <person name="Tice H."/>
            <person name="Cheng J.F."/>
            <person name="Han C."/>
            <person name="Detter J.C."/>
            <person name="Bruce D."/>
            <person name="Goodwin L."/>
            <person name="Chain P."/>
            <person name="Pitluck S."/>
            <person name="Goker M."/>
            <person name="Ovchinikova G."/>
            <person name="Pati A."/>
            <person name="Ivanova N."/>
            <person name="Mavromatis K."/>
            <person name="Chen A."/>
            <person name="Palaniappan K."/>
            <person name="Land M."/>
            <person name="Hauser L."/>
            <person name="Chang Y.J."/>
            <person name="Jeffries C.D."/>
            <person name="Bristow J."/>
            <person name="Eisen J.A."/>
            <person name="Markowitz V."/>
            <person name="Hugenholtz P."/>
            <person name="Kyrpides N.C."/>
            <person name="Klenk H.P."/>
        </authorList>
    </citation>
    <scope>NUCLEOTIDE SEQUENCE [LARGE SCALE GENOMIC DNA]</scope>
    <source>
        <strain evidence="3">DSM 44728 / CIP 108903 / NRRL B-16338 / NBRC 102104 / LLR-40K-21</strain>
    </source>
</reference>
<accession>D3Q593</accession>
<proteinExistence type="predicted"/>
<evidence type="ECO:0000313" key="2">
    <source>
        <dbReference type="EMBL" id="ADD44142.1"/>
    </source>
</evidence>
<dbReference type="Pfam" id="PF20138">
    <property type="entry name" value="DUF6528"/>
    <property type="match status" value="1"/>
</dbReference>
<name>D3Q593_STANL</name>
<dbReference type="OrthoDB" id="1007317at2"/>
<sequence length="320" mass="34939">MRRRTLFTGLAAVGAAGTAAAVFGRSALADSEAAAAKANYQVAITEQVSNKVMIFARNSKWDNAHMLRSFRPGGGGGWSNLSDVKFRETHKYNNIGLFTCSGGNVGVWNLKSERHQEFNDVLWWATPGGNPHAIERIPHNGSVVTASSKGYISVYGPKSAVMSSLGKKAVQTFGLPGAHGVLWDEVSNLLWAVGDKTVRSYKVTGSGRGTRLREAGARIKLPGLGHDLQADHSNKGRLLVTDTKGVYEITKSNRGIREIRQADHVKSFCRHSSGEAFWTIPNWPKPSNWRTNTVGFDGGYSRKRGGAGIYKARLFYPKYQ</sequence>
<keyword evidence="1" id="KW-0732">Signal</keyword>
<dbReference type="HOGENOM" id="CLU_075874_0_0_11"/>
<dbReference type="SUPFAM" id="SSF101898">
    <property type="entry name" value="NHL repeat"/>
    <property type="match status" value="1"/>
</dbReference>
<gene>
    <name evidence="2" type="ordered locus">Snas_4497</name>
</gene>
<feature type="signal peptide" evidence="1">
    <location>
        <begin position="1"/>
        <end position="21"/>
    </location>
</feature>
<evidence type="ECO:0000256" key="1">
    <source>
        <dbReference type="SAM" id="SignalP"/>
    </source>
</evidence>
<dbReference type="InterPro" id="IPR045383">
    <property type="entry name" value="DUF6528"/>
</dbReference>
<dbReference type="EMBL" id="CP001778">
    <property type="protein sequence ID" value="ADD44142.1"/>
    <property type="molecule type" value="Genomic_DNA"/>
</dbReference>
<organism evidence="2 3">
    <name type="scientific">Stackebrandtia nassauensis (strain DSM 44728 / CIP 108903 / NRRL B-16338 / NBRC 102104 / LLR-40K-21)</name>
    <dbReference type="NCBI Taxonomy" id="446470"/>
    <lineage>
        <taxon>Bacteria</taxon>
        <taxon>Bacillati</taxon>
        <taxon>Actinomycetota</taxon>
        <taxon>Actinomycetes</taxon>
        <taxon>Glycomycetales</taxon>
        <taxon>Glycomycetaceae</taxon>
        <taxon>Stackebrandtia</taxon>
    </lineage>
</organism>
<dbReference type="AlphaFoldDB" id="D3Q593"/>
<dbReference type="RefSeq" id="WP_013019713.1">
    <property type="nucleotide sequence ID" value="NC_013947.1"/>
</dbReference>
<keyword evidence="3" id="KW-1185">Reference proteome</keyword>
<protein>
    <submittedName>
        <fullName evidence="2">Uncharacterized protein</fullName>
    </submittedName>
</protein>
<feature type="chain" id="PRO_5038674124" evidence="1">
    <location>
        <begin position="22"/>
        <end position="320"/>
    </location>
</feature>
<dbReference type="eggNOG" id="COG1520">
    <property type="taxonomic scope" value="Bacteria"/>
</dbReference>
<evidence type="ECO:0000313" key="3">
    <source>
        <dbReference type="Proteomes" id="UP000000844"/>
    </source>
</evidence>
<dbReference type="KEGG" id="sna:Snas_4497"/>